<feature type="domain" description="G-protein coupled receptors family 1 profile" evidence="6">
    <location>
        <begin position="89"/>
        <end position="194"/>
    </location>
</feature>
<evidence type="ECO:0000256" key="5">
    <source>
        <dbReference type="SAM" id="Phobius"/>
    </source>
</evidence>
<evidence type="ECO:0000259" key="6">
    <source>
        <dbReference type="PROSITE" id="PS50262"/>
    </source>
</evidence>
<comment type="caution">
    <text evidence="7">The sequence shown here is derived from an EMBL/GenBank/DDBJ whole genome shotgun (WGS) entry which is preliminary data.</text>
</comment>
<dbReference type="Pfam" id="PF10328">
    <property type="entry name" value="7TM_GPCR_Srx"/>
    <property type="match status" value="1"/>
</dbReference>
<feature type="transmembrane region" description="Helical" evidence="5">
    <location>
        <begin position="258"/>
        <end position="277"/>
    </location>
</feature>
<dbReference type="PROSITE" id="PS00237">
    <property type="entry name" value="G_PROTEIN_RECEP_F1_1"/>
    <property type="match status" value="1"/>
</dbReference>
<keyword evidence="4 5" id="KW-0472">Membrane</keyword>
<dbReference type="EMBL" id="AZBU02000003">
    <property type="protein sequence ID" value="TKR88302.1"/>
    <property type="molecule type" value="Genomic_DNA"/>
</dbReference>
<evidence type="ECO:0000256" key="3">
    <source>
        <dbReference type="ARBA" id="ARBA00022989"/>
    </source>
</evidence>
<protein>
    <recommendedName>
        <fullName evidence="6">G-protein coupled receptors family 1 profile domain-containing protein</fullName>
    </recommendedName>
</protein>
<dbReference type="InterPro" id="IPR017452">
    <property type="entry name" value="GPCR_Rhodpsn_7TM"/>
</dbReference>
<dbReference type="InterPro" id="IPR019430">
    <property type="entry name" value="7TM_GPCR_serpentine_rcpt_Srx"/>
</dbReference>
<gene>
    <name evidence="7" type="ORF">L596_012564</name>
</gene>
<dbReference type="Gene3D" id="1.20.1070.10">
    <property type="entry name" value="Rhodopsin 7-helix transmembrane proteins"/>
    <property type="match status" value="1"/>
</dbReference>
<feature type="transmembrane region" description="Helical" evidence="5">
    <location>
        <begin position="121"/>
        <end position="141"/>
    </location>
</feature>
<dbReference type="SUPFAM" id="SSF81321">
    <property type="entry name" value="Family A G protein-coupled receptor-like"/>
    <property type="match status" value="1"/>
</dbReference>
<proteinExistence type="predicted"/>
<feature type="transmembrane region" description="Helical" evidence="5">
    <location>
        <begin position="46"/>
        <end position="67"/>
    </location>
</feature>
<dbReference type="PANTHER" id="PTHR23017:SF21">
    <property type="entry name" value="7TM GPCR SERPENTINE RECEPTOR CLASS X (SRX) DOMAIN-CONTAINING PROTEIN"/>
    <property type="match status" value="1"/>
</dbReference>
<accession>A0A4U5NXS4</accession>
<evidence type="ECO:0000313" key="7">
    <source>
        <dbReference type="EMBL" id="TKR88302.1"/>
    </source>
</evidence>
<dbReference type="GO" id="GO:0004930">
    <property type="term" value="F:G protein-coupled receptor activity"/>
    <property type="evidence" value="ECO:0007669"/>
    <property type="project" value="InterPro"/>
</dbReference>
<dbReference type="InterPro" id="IPR000276">
    <property type="entry name" value="GPCR_Rhodpsn"/>
</dbReference>
<dbReference type="AlphaFoldDB" id="A0A4U5NXS4"/>
<reference evidence="7 8" key="1">
    <citation type="journal article" date="2015" name="Genome Biol.">
        <title>Comparative genomics of Steinernema reveals deeply conserved gene regulatory networks.</title>
        <authorList>
            <person name="Dillman A.R."/>
            <person name="Macchietto M."/>
            <person name="Porter C.F."/>
            <person name="Rogers A."/>
            <person name="Williams B."/>
            <person name="Antoshechkin I."/>
            <person name="Lee M.M."/>
            <person name="Goodwin Z."/>
            <person name="Lu X."/>
            <person name="Lewis E.E."/>
            <person name="Goodrich-Blair H."/>
            <person name="Stock S.P."/>
            <person name="Adams B.J."/>
            <person name="Sternberg P.W."/>
            <person name="Mortazavi A."/>
        </authorList>
    </citation>
    <scope>NUCLEOTIDE SEQUENCE [LARGE SCALE GENOMIC DNA]</scope>
    <source>
        <strain evidence="7 8">ALL</strain>
    </source>
</reference>
<dbReference type="GO" id="GO:0016020">
    <property type="term" value="C:membrane"/>
    <property type="evidence" value="ECO:0007669"/>
    <property type="project" value="UniProtKB-SubCell"/>
</dbReference>
<evidence type="ECO:0000313" key="8">
    <source>
        <dbReference type="Proteomes" id="UP000298663"/>
    </source>
</evidence>
<feature type="transmembrane region" description="Helical" evidence="5">
    <location>
        <begin position="176"/>
        <end position="194"/>
    </location>
</feature>
<feature type="transmembrane region" description="Helical" evidence="5">
    <location>
        <begin position="6"/>
        <end position="25"/>
    </location>
</feature>
<dbReference type="PANTHER" id="PTHR23017">
    <property type="entry name" value="SERPENTINE RECEPTOR, CLASS X"/>
    <property type="match status" value="1"/>
</dbReference>
<comment type="subcellular location">
    <subcellularLocation>
        <location evidence="1">Membrane</location>
    </subcellularLocation>
</comment>
<organism evidence="7 8">
    <name type="scientific">Steinernema carpocapsae</name>
    <name type="common">Entomopathogenic nematode</name>
    <dbReference type="NCBI Taxonomy" id="34508"/>
    <lineage>
        <taxon>Eukaryota</taxon>
        <taxon>Metazoa</taxon>
        <taxon>Ecdysozoa</taxon>
        <taxon>Nematoda</taxon>
        <taxon>Chromadorea</taxon>
        <taxon>Rhabditida</taxon>
        <taxon>Tylenchina</taxon>
        <taxon>Panagrolaimomorpha</taxon>
        <taxon>Strongyloidoidea</taxon>
        <taxon>Steinernematidae</taxon>
        <taxon>Steinernema</taxon>
    </lineage>
</organism>
<dbReference type="PROSITE" id="PS50262">
    <property type="entry name" value="G_PROTEIN_RECEP_F1_2"/>
    <property type="match status" value="1"/>
</dbReference>
<keyword evidence="8" id="KW-1185">Reference proteome</keyword>
<keyword evidence="3 5" id="KW-1133">Transmembrane helix</keyword>
<name>A0A4U5NXS4_STECR</name>
<feature type="transmembrane region" description="Helical" evidence="5">
    <location>
        <begin position="79"/>
        <end position="100"/>
    </location>
</feature>
<reference evidence="7 8" key="2">
    <citation type="journal article" date="2019" name="G3 (Bethesda)">
        <title>Hybrid Assembly of the Genome of the Entomopathogenic Nematode Steinernema carpocapsae Identifies the X-Chromosome.</title>
        <authorList>
            <person name="Serra L."/>
            <person name="Macchietto M."/>
            <person name="Macias-Munoz A."/>
            <person name="McGill C.J."/>
            <person name="Rodriguez I.M."/>
            <person name="Rodriguez B."/>
            <person name="Murad R."/>
            <person name="Mortazavi A."/>
        </authorList>
    </citation>
    <scope>NUCLEOTIDE SEQUENCE [LARGE SCALE GENOMIC DNA]</scope>
    <source>
        <strain evidence="7 8">ALL</strain>
    </source>
</reference>
<dbReference type="OrthoDB" id="5825164at2759"/>
<feature type="transmembrane region" description="Helical" evidence="5">
    <location>
        <begin position="228"/>
        <end position="246"/>
    </location>
</feature>
<evidence type="ECO:0000256" key="2">
    <source>
        <dbReference type="ARBA" id="ARBA00022692"/>
    </source>
</evidence>
<evidence type="ECO:0000256" key="1">
    <source>
        <dbReference type="ARBA" id="ARBA00004370"/>
    </source>
</evidence>
<evidence type="ECO:0000256" key="4">
    <source>
        <dbReference type="ARBA" id="ARBA00023136"/>
    </source>
</evidence>
<dbReference type="Proteomes" id="UP000298663">
    <property type="component" value="Unassembled WGS sequence"/>
</dbReference>
<keyword evidence="2 5" id="KW-0812">Transmembrane</keyword>
<dbReference type="CDD" id="cd00637">
    <property type="entry name" value="7tm_classA_rhodopsin-like"/>
    <property type="match status" value="1"/>
</dbReference>
<sequence>MAPLSTAIFVALWSSFGFLCHYTIFHRIIFRRLFGDVFGFMWLSRQLANMTHGIVFFFFIAPSLQFYSLDHLPPLWLRYVMMIPLPLSYLNLFTNLLIAVNRYCIVKIPLQYKILFARKKTYTAVALSWILCFILAIPHFTPSCIKENRFPVGTYMDSLSNPQRFLCEALPMGIDWFVITFTILATFLVDLLTLRQLARISKDRESLFLHGPLTAECRLCKMIILQQLVSCAGGVSFNITFFLISTPIDYSYLSIKCWTINSVLDGLVVVLWTSNFLKSKILTKMLLSPKNNVSQLFGTTLQ</sequence>